<feature type="binding site" evidence="8">
    <location>
        <position position="68"/>
    </location>
    <ligand>
        <name>Zn(2+)</name>
        <dbReference type="ChEBI" id="CHEBI:29105"/>
        <label>2</label>
        <note>catalytic</note>
    </ligand>
</feature>
<accession>A0ABP9HPX0</accession>
<protein>
    <recommendedName>
        <fullName evidence="8">Ribonuclease Z</fullName>
        <shortName evidence="8">RNase Z</shortName>
        <ecNumber evidence="8">3.1.26.11</ecNumber>
    </recommendedName>
    <alternativeName>
        <fullName evidence="8">tRNA 3 endonuclease</fullName>
    </alternativeName>
    <alternativeName>
        <fullName evidence="8">tRNase Z</fullName>
    </alternativeName>
</protein>
<evidence type="ECO:0000313" key="11">
    <source>
        <dbReference type="Proteomes" id="UP001501195"/>
    </source>
</evidence>
<feature type="binding site" evidence="8">
    <location>
        <position position="63"/>
    </location>
    <ligand>
        <name>Zn(2+)</name>
        <dbReference type="ChEBI" id="CHEBI:29105"/>
        <label>1</label>
        <note>catalytic</note>
    </ligand>
</feature>
<dbReference type="PANTHER" id="PTHR46018">
    <property type="entry name" value="ZINC PHOSPHODIESTERASE ELAC PROTEIN 1"/>
    <property type="match status" value="1"/>
</dbReference>
<keyword evidence="7 8" id="KW-0862">Zinc</keyword>
<keyword evidence="4 8" id="KW-0479">Metal-binding</keyword>
<dbReference type="Pfam" id="PF23023">
    <property type="entry name" value="Anti-Pycsar_Apyc1"/>
    <property type="match status" value="1"/>
</dbReference>
<name>A0ABP9HPX0_9ACTN</name>
<evidence type="ECO:0000256" key="6">
    <source>
        <dbReference type="ARBA" id="ARBA00022801"/>
    </source>
</evidence>
<dbReference type="EC" id="3.1.26.11" evidence="8"/>
<evidence type="ECO:0000256" key="1">
    <source>
        <dbReference type="ARBA" id="ARBA00011738"/>
    </source>
</evidence>
<dbReference type="Proteomes" id="UP001501195">
    <property type="component" value="Unassembled WGS sequence"/>
</dbReference>
<evidence type="ECO:0000259" key="9">
    <source>
        <dbReference type="SMART" id="SM00849"/>
    </source>
</evidence>
<comment type="cofactor">
    <cofactor evidence="8">
        <name>Zn(2+)</name>
        <dbReference type="ChEBI" id="CHEBI:29105"/>
    </cofactor>
    <text evidence="8">Binds 2 Zn(2+) ions.</text>
</comment>
<dbReference type="HAMAP" id="MF_01818">
    <property type="entry name" value="RNase_Z_BN"/>
    <property type="match status" value="1"/>
</dbReference>
<dbReference type="SMART" id="SM00849">
    <property type="entry name" value="Lactamase_B"/>
    <property type="match status" value="1"/>
</dbReference>
<keyword evidence="2 8" id="KW-0819">tRNA processing</keyword>
<comment type="similarity">
    <text evidence="8">Belongs to the RNase Z family.</text>
</comment>
<dbReference type="Pfam" id="PF12706">
    <property type="entry name" value="Lactamase_B_2"/>
    <property type="match status" value="1"/>
</dbReference>
<feature type="domain" description="Metallo-beta-lactamase" evidence="9">
    <location>
        <begin position="21"/>
        <end position="264"/>
    </location>
</feature>
<dbReference type="SUPFAM" id="SSF56281">
    <property type="entry name" value="Metallo-hydrolase/oxidoreductase"/>
    <property type="match status" value="1"/>
</dbReference>
<reference evidence="11" key="1">
    <citation type="journal article" date="2019" name="Int. J. Syst. Evol. Microbiol.">
        <title>The Global Catalogue of Microorganisms (GCM) 10K type strain sequencing project: providing services to taxonomists for standard genome sequencing and annotation.</title>
        <authorList>
            <consortium name="The Broad Institute Genomics Platform"/>
            <consortium name="The Broad Institute Genome Sequencing Center for Infectious Disease"/>
            <person name="Wu L."/>
            <person name="Ma J."/>
        </authorList>
    </citation>
    <scope>NUCLEOTIDE SEQUENCE [LARGE SCALE GENOMIC DNA]</scope>
    <source>
        <strain evidence="11">JCM 18126</strain>
    </source>
</reference>
<feature type="binding site" evidence="8">
    <location>
        <position position="65"/>
    </location>
    <ligand>
        <name>Zn(2+)</name>
        <dbReference type="ChEBI" id="CHEBI:29105"/>
        <label>1</label>
        <note>catalytic</note>
    </ligand>
</feature>
<feature type="binding site" evidence="8">
    <location>
        <position position="67"/>
    </location>
    <ligand>
        <name>Zn(2+)</name>
        <dbReference type="ChEBI" id="CHEBI:29105"/>
        <label>2</label>
        <note>catalytic</note>
    </ligand>
</feature>
<feature type="binding site" evidence="8">
    <location>
        <position position="143"/>
    </location>
    <ligand>
        <name>Zn(2+)</name>
        <dbReference type="ChEBI" id="CHEBI:29105"/>
        <label>1</label>
        <note>catalytic</note>
    </ligand>
</feature>
<keyword evidence="3 8" id="KW-0540">Nuclease</keyword>
<comment type="catalytic activity">
    <reaction evidence="8">
        <text>Endonucleolytic cleavage of RNA, removing extra 3' nucleotides from tRNA precursor, generating 3' termini of tRNAs. A 3'-hydroxy group is left at the tRNA terminus and a 5'-phosphoryl group is left at the trailer molecule.</text>
        <dbReference type="EC" id="3.1.26.11"/>
    </reaction>
</comment>
<dbReference type="EMBL" id="BAABIL010000201">
    <property type="protein sequence ID" value="GAA4975157.1"/>
    <property type="molecule type" value="Genomic_DNA"/>
</dbReference>
<feature type="binding site" evidence="8">
    <location>
        <position position="206"/>
    </location>
    <ligand>
        <name>Zn(2+)</name>
        <dbReference type="ChEBI" id="CHEBI:29105"/>
        <label>1</label>
        <note>catalytic</note>
    </ligand>
</feature>
<sequence length="307" mass="32799">MSARELVVLGTASQAPTRTRNHNGYLLRWDGDSVLFDPGEGTQRQVVHAGVSVTRVKRICITHAHNDHCLGLPGVLARMALEGVQHRVPIHAPRAAREHLRALVAVADAAVDAEVVTCDPPEGAAEEIAVVGGARLSARYLDHRVPALGYRLDEPPGRHFVPELLAAAGISGPDVRVLAEGGELRGVRAEDVSERRRGQSFAFVMDTRMSAAVADLARGADMLVCESTFLDRDADLADRYAHMTARQAATAAVDAGVRRLVLTHFSQRYPDPGEFVAEATLAVADAGGGTEVVVAADLDVVEVPPRR</sequence>
<evidence type="ECO:0000256" key="5">
    <source>
        <dbReference type="ARBA" id="ARBA00022759"/>
    </source>
</evidence>
<dbReference type="PANTHER" id="PTHR46018:SF2">
    <property type="entry name" value="ZINC PHOSPHODIESTERASE ELAC PROTEIN 1"/>
    <property type="match status" value="1"/>
</dbReference>
<comment type="caution">
    <text evidence="10">The sequence shown here is derived from an EMBL/GenBank/DDBJ whole genome shotgun (WGS) entry which is preliminary data.</text>
</comment>
<gene>
    <name evidence="8" type="primary">rnz</name>
    <name evidence="10" type="ORF">GCM10023225_15370</name>
</gene>
<evidence type="ECO:0000313" key="10">
    <source>
        <dbReference type="EMBL" id="GAA4975157.1"/>
    </source>
</evidence>
<comment type="function">
    <text evidence="8">Zinc phosphodiesterase, which displays some tRNA 3'-processing endonuclease activity. Probably involved in tRNA maturation, by removing a 3'-trailer from precursor tRNA.</text>
</comment>
<comment type="subunit">
    <text evidence="1 8">Homodimer.</text>
</comment>
<evidence type="ECO:0000256" key="8">
    <source>
        <dbReference type="HAMAP-Rule" id="MF_01818"/>
    </source>
</evidence>
<dbReference type="Gene3D" id="3.60.15.10">
    <property type="entry name" value="Ribonuclease Z/Hydroxyacylglutathione hydrolase-like"/>
    <property type="match status" value="1"/>
</dbReference>
<feature type="binding site" evidence="8">
    <location>
        <position position="264"/>
    </location>
    <ligand>
        <name>Zn(2+)</name>
        <dbReference type="ChEBI" id="CHEBI:29105"/>
        <label>2</label>
        <note>catalytic</note>
    </ligand>
</feature>
<proteinExistence type="inferred from homology"/>
<evidence type="ECO:0000256" key="7">
    <source>
        <dbReference type="ARBA" id="ARBA00022833"/>
    </source>
</evidence>
<dbReference type="InterPro" id="IPR013471">
    <property type="entry name" value="RNase_Z/BN"/>
</dbReference>
<keyword evidence="6 8" id="KW-0378">Hydrolase</keyword>
<feature type="binding site" evidence="8">
    <location>
        <position position="206"/>
    </location>
    <ligand>
        <name>Zn(2+)</name>
        <dbReference type="ChEBI" id="CHEBI:29105"/>
        <label>2</label>
        <note>catalytic</note>
    </ligand>
</feature>
<dbReference type="InterPro" id="IPR036866">
    <property type="entry name" value="RibonucZ/Hydroxyglut_hydro"/>
</dbReference>
<evidence type="ECO:0000256" key="4">
    <source>
        <dbReference type="ARBA" id="ARBA00022723"/>
    </source>
</evidence>
<dbReference type="RefSeq" id="WP_345711859.1">
    <property type="nucleotide sequence ID" value="NZ_BAABIL010000201.1"/>
</dbReference>
<feature type="active site" description="Proton acceptor" evidence="8">
    <location>
        <position position="67"/>
    </location>
</feature>
<dbReference type="InterPro" id="IPR001279">
    <property type="entry name" value="Metallo-B-lactamas"/>
</dbReference>
<keyword evidence="5 8" id="KW-0255">Endonuclease</keyword>
<evidence type="ECO:0000256" key="3">
    <source>
        <dbReference type="ARBA" id="ARBA00022722"/>
    </source>
</evidence>
<dbReference type="CDD" id="cd07717">
    <property type="entry name" value="RNaseZ_ZiPD-like_MBL-fold"/>
    <property type="match status" value="1"/>
</dbReference>
<evidence type="ECO:0000256" key="2">
    <source>
        <dbReference type="ARBA" id="ARBA00022694"/>
    </source>
</evidence>
<keyword evidence="11" id="KW-1185">Reference proteome</keyword>
<organism evidence="10 11">
    <name type="scientific">Kineococcus glutinatus</name>
    <dbReference type="NCBI Taxonomy" id="1070872"/>
    <lineage>
        <taxon>Bacteria</taxon>
        <taxon>Bacillati</taxon>
        <taxon>Actinomycetota</taxon>
        <taxon>Actinomycetes</taxon>
        <taxon>Kineosporiales</taxon>
        <taxon>Kineosporiaceae</taxon>
        <taxon>Kineococcus</taxon>
    </lineage>
</organism>